<accession>A0A3N0AGQ9</accession>
<dbReference type="PROSITE" id="PS00198">
    <property type="entry name" value="4FE4S_FER_1"/>
    <property type="match status" value="2"/>
</dbReference>
<dbReference type="OrthoDB" id="9803397at2"/>
<evidence type="ECO:0000256" key="1">
    <source>
        <dbReference type="ARBA" id="ARBA00001966"/>
    </source>
</evidence>
<dbReference type="InterPro" id="IPR017896">
    <property type="entry name" value="4Fe4S_Fe-S-bd"/>
</dbReference>
<evidence type="ECO:0000256" key="3">
    <source>
        <dbReference type="ARBA" id="ARBA00022723"/>
    </source>
</evidence>
<dbReference type="Pfam" id="PF00037">
    <property type="entry name" value="Fer4"/>
    <property type="match status" value="1"/>
</dbReference>
<feature type="domain" description="4Fe-4S ferredoxin-type" evidence="7">
    <location>
        <begin position="289"/>
        <end position="318"/>
    </location>
</feature>
<dbReference type="Pfam" id="PF12838">
    <property type="entry name" value="Fer4_7"/>
    <property type="match status" value="1"/>
</dbReference>
<dbReference type="PROSITE" id="PS51379">
    <property type="entry name" value="4FE4S_FER_2"/>
    <property type="match status" value="3"/>
</dbReference>
<dbReference type="InterPro" id="IPR050157">
    <property type="entry name" value="PSI_iron-sulfur_center"/>
</dbReference>
<evidence type="ECO:0000256" key="2">
    <source>
        <dbReference type="ARBA" id="ARBA00022485"/>
    </source>
</evidence>
<protein>
    <submittedName>
        <fullName evidence="8">4Fe-4S ferredoxin</fullName>
    </submittedName>
</protein>
<keyword evidence="6" id="KW-0411">Iron-sulfur</keyword>
<keyword evidence="2" id="KW-0004">4Fe-4S</keyword>
<dbReference type="RefSeq" id="WP_123198013.1">
    <property type="nucleotide sequence ID" value="NZ_QICB01000002.1"/>
</dbReference>
<keyword evidence="9" id="KW-1185">Reference proteome</keyword>
<feature type="domain" description="4Fe-4S ferredoxin-type" evidence="7">
    <location>
        <begin position="53"/>
        <end position="82"/>
    </location>
</feature>
<evidence type="ECO:0000259" key="7">
    <source>
        <dbReference type="PROSITE" id="PS51379"/>
    </source>
</evidence>
<evidence type="ECO:0000256" key="6">
    <source>
        <dbReference type="ARBA" id="ARBA00023014"/>
    </source>
</evidence>
<evidence type="ECO:0000313" key="8">
    <source>
        <dbReference type="EMBL" id="RNL20914.1"/>
    </source>
</evidence>
<organism evidence="8 9">
    <name type="scientific">Slackia faecicanis</name>
    <dbReference type="NCBI Taxonomy" id="255723"/>
    <lineage>
        <taxon>Bacteria</taxon>
        <taxon>Bacillati</taxon>
        <taxon>Actinomycetota</taxon>
        <taxon>Coriobacteriia</taxon>
        <taxon>Eggerthellales</taxon>
        <taxon>Eggerthellaceae</taxon>
        <taxon>Slackia</taxon>
    </lineage>
</organism>
<dbReference type="InterPro" id="IPR017900">
    <property type="entry name" value="4Fe4S_Fe_S_CS"/>
</dbReference>
<dbReference type="AlphaFoldDB" id="A0A3N0AGQ9"/>
<dbReference type="Proteomes" id="UP000267368">
    <property type="component" value="Unassembled WGS sequence"/>
</dbReference>
<keyword evidence="4" id="KW-0560">Oxidoreductase</keyword>
<dbReference type="PANTHER" id="PTHR24960">
    <property type="entry name" value="PHOTOSYSTEM I IRON-SULFUR CENTER-RELATED"/>
    <property type="match status" value="1"/>
</dbReference>
<comment type="caution">
    <text evidence="8">The sequence shown here is derived from an EMBL/GenBank/DDBJ whole genome shotgun (WGS) entry which is preliminary data.</text>
</comment>
<gene>
    <name evidence="8" type="ORF">DMP07_04905</name>
</gene>
<reference evidence="9" key="1">
    <citation type="submission" date="2018-05" db="EMBL/GenBank/DDBJ databases">
        <title>Genome Sequencing of selected type strains of the family Eggerthellaceae.</title>
        <authorList>
            <person name="Danylec N."/>
            <person name="Stoll D.A."/>
            <person name="Doetsch A."/>
            <person name="Huch M."/>
        </authorList>
    </citation>
    <scope>NUCLEOTIDE SEQUENCE [LARGE SCALE GENOMIC DNA]</scope>
    <source>
        <strain evidence="9">DSM 17537</strain>
    </source>
</reference>
<evidence type="ECO:0000256" key="5">
    <source>
        <dbReference type="ARBA" id="ARBA00023004"/>
    </source>
</evidence>
<evidence type="ECO:0000256" key="4">
    <source>
        <dbReference type="ARBA" id="ARBA00023002"/>
    </source>
</evidence>
<dbReference type="GO" id="GO:0016491">
    <property type="term" value="F:oxidoreductase activity"/>
    <property type="evidence" value="ECO:0007669"/>
    <property type="project" value="UniProtKB-KW"/>
</dbReference>
<comment type="cofactor">
    <cofactor evidence="1">
        <name>[4Fe-4S] cluster</name>
        <dbReference type="ChEBI" id="CHEBI:49883"/>
    </cofactor>
</comment>
<proteinExistence type="predicted"/>
<keyword evidence="3" id="KW-0479">Metal-binding</keyword>
<dbReference type="PANTHER" id="PTHR24960:SF79">
    <property type="entry name" value="PHOTOSYSTEM I IRON-SULFUR CENTER"/>
    <property type="match status" value="1"/>
</dbReference>
<dbReference type="Pfam" id="PF02662">
    <property type="entry name" value="FlpD"/>
    <property type="match status" value="1"/>
</dbReference>
<keyword evidence="5" id="KW-0408">Iron</keyword>
<dbReference type="InterPro" id="IPR003813">
    <property type="entry name" value="MvhD/FlpD"/>
</dbReference>
<evidence type="ECO:0000313" key="9">
    <source>
        <dbReference type="Proteomes" id="UP000267368"/>
    </source>
</evidence>
<dbReference type="SUPFAM" id="SSF54862">
    <property type="entry name" value="4Fe-4S ferredoxins"/>
    <property type="match status" value="2"/>
</dbReference>
<sequence length="383" mass="40636">MPSVMDMVEIMERLESKALHIDPPHCVRVRNRNASCSRCVDACPSGAISLQGNELKIDAQQCVSCGACASACPTSAIRFRDPDDASLAAAIDRSARALDGHAVLVCARVAAKRKADADAVATVPCVSRVNVEQLVGACARGASSVAAVDGVCATCKYRRAAAGFDETVEEANALLEAWGSPARAYRSQEVPAAALADSVAQGTGGVSRRGFFTAAKASVKDVAAEAVAVTVENELGIKRDAQSLRSMLKVDASGTMPHVRAHSHEALLEDLYELGDPEPGTVLSTKLWGDVRIDETACMMCGMCATFCPTGALRKVFVDGPRKPELDSLEFRLADCVQCRLCEDACIRKALTVGGDIEADRVLEFEPVTFKGQKRKQGSFLGR</sequence>
<dbReference type="EMBL" id="QICB01000002">
    <property type="protein sequence ID" value="RNL20914.1"/>
    <property type="molecule type" value="Genomic_DNA"/>
</dbReference>
<feature type="domain" description="4Fe-4S ferredoxin-type" evidence="7">
    <location>
        <begin position="322"/>
        <end position="356"/>
    </location>
</feature>
<dbReference type="Gene3D" id="3.30.70.20">
    <property type="match status" value="2"/>
</dbReference>
<dbReference type="GO" id="GO:0051539">
    <property type="term" value="F:4 iron, 4 sulfur cluster binding"/>
    <property type="evidence" value="ECO:0007669"/>
    <property type="project" value="UniProtKB-KW"/>
</dbReference>
<name>A0A3N0AGQ9_9ACTN</name>
<dbReference type="GO" id="GO:0046872">
    <property type="term" value="F:metal ion binding"/>
    <property type="evidence" value="ECO:0007669"/>
    <property type="project" value="UniProtKB-KW"/>
</dbReference>